<dbReference type="GO" id="GO:0009073">
    <property type="term" value="P:aromatic amino acid family biosynthetic process"/>
    <property type="evidence" value="ECO:0007669"/>
    <property type="project" value="UniProtKB-KW"/>
</dbReference>
<dbReference type="InterPro" id="IPR036291">
    <property type="entry name" value="NAD(P)-bd_dom_sf"/>
</dbReference>
<keyword evidence="3" id="KW-0057">Aromatic amino acid biosynthesis</keyword>
<reference evidence="6 7" key="1">
    <citation type="submission" date="2020-08" db="EMBL/GenBank/DDBJ databases">
        <title>Acidobacteriota in marine sediments use diverse sulfur dissimilation pathways.</title>
        <authorList>
            <person name="Wasmund K."/>
        </authorList>
    </citation>
    <scope>NUCLEOTIDE SEQUENCE [LARGE SCALE GENOMIC DNA]</scope>
    <source>
        <strain evidence="6">MAG AM4</strain>
    </source>
</reference>
<dbReference type="InterPro" id="IPR013708">
    <property type="entry name" value="Shikimate_DH-bd_N"/>
</dbReference>
<dbReference type="GO" id="GO:0004764">
    <property type="term" value="F:shikimate 3-dehydrogenase (NADP+) activity"/>
    <property type="evidence" value="ECO:0007669"/>
    <property type="project" value="InterPro"/>
</dbReference>
<feature type="domain" description="SDH C-terminal" evidence="5">
    <location>
        <begin position="458"/>
        <end position="482"/>
    </location>
</feature>
<dbReference type="InterPro" id="IPR022893">
    <property type="entry name" value="Shikimate_DH_fam"/>
</dbReference>
<keyword evidence="2" id="KW-0560">Oxidoreductase</keyword>
<evidence type="ECO:0000313" key="6">
    <source>
        <dbReference type="EMBL" id="MBD3868452.1"/>
    </source>
</evidence>
<dbReference type="Gene3D" id="3.40.50.10860">
    <property type="entry name" value="Leucine Dehydrogenase, chain A, domain 1"/>
    <property type="match status" value="1"/>
</dbReference>
<dbReference type="GO" id="GO:0003855">
    <property type="term" value="F:3-dehydroquinate dehydratase activity"/>
    <property type="evidence" value="ECO:0007669"/>
    <property type="project" value="InterPro"/>
</dbReference>
<organism evidence="6 7">
    <name type="scientific">Candidatus Polarisedimenticola svalbardensis</name>
    <dbReference type="NCBI Taxonomy" id="2886004"/>
    <lineage>
        <taxon>Bacteria</taxon>
        <taxon>Pseudomonadati</taxon>
        <taxon>Acidobacteriota</taxon>
        <taxon>Candidatus Polarisedimenticolia</taxon>
        <taxon>Candidatus Polarisedimenticolales</taxon>
        <taxon>Candidatus Polarisedimenticolaceae</taxon>
        <taxon>Candidatus Polarisedimenticola</taxon>
    </lineage>
</organism>
<evidence type="ECO:0000313" key="7">
    <source>
        <dbReference type="Proteomes" id="UP000648239"/>
    </source>
</evidence>
<proteinExistence type="predicted"/>
<evidence type="ECO:0000256" key="3">
    <source>
        <dbReference type="ARBA" id="ARBA00023141"/>
    </source>
</evidence>
<name>A0A8J6XTI2_9BACT</name>
<dbReference type="PANTHER" id="PTHR21089">
    <property type="entry name" value="SHIKIMATE DEHYDROGENASE"/>
    <property type="match status" value="1"/>
</dbReference>
<dbReference type="SUPFAM" id="SSF51569">
    <property type="entry name" value="Aldolase"/>
    <property type="match status" value="1"/>
</dbReference>
<evidence type="ECO:0000256" key="2">
    <source>
        <dbReference type="ARBA" id="ARBA00023002"/>
    </source>
</evidence>
<evidence type="ECO:0000256" key="1">
    <source>
        <dbReference type="ARBA" id="ARBA00004871"/>
    </source>
</evidence>
<dbReference type="InterPro" id="IPR046346">
    <property type="entry name" value="Aminoacid_DH-like_N_sf"/>
</dbReference>
<dbReference type="SUPFAM" id="SSF53223">
    <property type="entry name" value="Aminoacid dehydrogenase-like, N-terminal domain"/>
    <property type="match status" value="1"/>
</dbReference>
<dbReference type="CDD" id="cd00502">
    <property type="entry name" value="DHQase_I"/>
    <property type="match status" value="1"/>
</dbReference>
<evidence type="ECO:0000259" key="4">
    <source>
        <dbReference type="Pfam" id="PF08501"/>
    </source>
</evidence>
<dbReference type="AlphaFoldDB" id="A0A8J6XTI2"/>
<feature type="domain" description="Shikimate dehydrogenase substrate binding N-terminal" evidence="4">
    <location>
        <begin position="230"/>
        <end position="313"/>
    </location>
</feature>
<comment type="caution">
    <text evidence="6">The sequence shown here is derived from an EMBL/GenBank/DDBJ whole genome shotgun (WGS) entry which is preliminary data.</text>
</comment>
<dbReference type="Gene3D" id="3.40.50.720">
    <property type="entry name" value="NAD(P)-binding Rossmann-like Domain"/>
    <property type="match status" value="1"/>
</dbReference>
<evidence type="ECO:0000259" key="5">
    <source>
        <dbReference type="Pfam" id="PF18317"/>
    </source>
</evidence>
<dbReference type="PANTHER" id="PTHR21089:SF1">
    <property type="entry name" value="BIFUNCTIONAL 3-DEHYDROQUINATE DEHYDRATASE_SHIKIMATE DEHYDROGENASE, CHLOROPLASTIC"/>
    <property type="match status" value="1"/>
</dbReference>
<dbReference type="Gene3D" id="3.20.20.70">
    <property type="entry name" value="Aldolase class I"/>
    <property type="match status" value="1"/>
</dbReference>
<sequence>MPDHGTVVPSILEPDRAGAEARIRMLPRRCALAEIRADLLSVDDLRRVVSSCRRKTIVTARRKQDGGAFTGTETERRELLLAGLHAGADYVDLEIDSSMAAEKPVPPERLILSWHGESGDTNSLQAMLARMISLGAALYKLVPHASQVGDLSPIRSFLKDIDPGGPAVICFASGSRGALSRILAPSWGSRWTIGFPPGARETAKGQFPVSDLLEIYDVDSIGKETRLFGLLGSDIQGSPSPSMHNAALRSLGIDARYLPMETDRFQDLNLLADPAGPVGAAGFGVTMPFKEDAAGLSCELDRSGRVAGAVNTLVPSGNGWKGHNTDAMAIRRLVDSLLPPGKRRVLIHGAGGTARTAAAVFRAAGDTVTMIGRSWNRVRQAAGELGVASTPDWPEPGAMDILVNATPEGAAGEPWPDHRPLPGELVLDAPYGARETDLVLKAGKCGLAVLSGRDLILAQAVEQFRLLTGLQAPEKVMADALERWFDRDPA</sequence>
<dbReference type="EMBL" id="JACXWD010000032">
    <property type="protein sequence ID" value="MBD3868452.1"/>
    <property type="molecule type" value="Genomic_DNA"/>
</dbReference>
<protein>
    <submittedName>
        <fullName evidence="6">Type I 3-dehydroquinate dehydratase</fullName>
    </submittedName>
</protein>
<keyword evidence="3" id="KW-0028">Amino-acid biosynthesis</keyword>
<dbReference type="Pfam" id="PF01487">
    <property type="entry name" value="DHquinase_I"/>
    <property type="match status" value="1"/>
</dbReference>
<dbReference type="GO" id="GO:0009423">
    <property type="term" value="P:chorismate biosynthetic process"/>
    <property type="evidence" value="ECO:0007669"/>
    <property type="project" value="TreeGrafter"/>
</dbReference>
<dbReference type="InterPro" id="IPR001381">
    <property type="entry name" value="DHquinase_I"/>
</dbReference>
<dbReference type="SUPFAM" id="SSF51735">
    <property type="entry name" value="NAD(P)-binding Rossmann-fold domains"/>
    <property type="match status" value="1"/>
</dbReference>
<dbReference type="InterPro" id="IPR013785">
    <property type="entry name" value="Aldolase_TIM"/>
</dbReference>
<dbReference type="Pfam" id="PF08501">
    <property type="entry name" value="Shikimate_dh_N"/>
    <property type="match status" value="1"/>
</dbReference>
<comment type="pathway">
    <text evidence="1">Metabolic intermediate biosynthesis; chorismate biosynthesis; chorismate from D-erythrose 4-phosphate and phosphoenolpyruvate: step 4/7.</text>
</comment>
<accession>A0A8J6XTI2</accession>
<dbReference type="Pfam" id="PF18317">
    <property type="entry name" value="SDH_C"/>
    <property type="match status" value="1"/>
</dbReference>
<dbReference type="Proteomes" id="UP000648239">
    <property type="component" value="Unassembled WGS sequence"/>
</dbReference>
<dbReference type="InterPro" id="IPR041121">
    <property type="entry name" value="SDH_C"/>
</dbReference>
<dbReference type="GO" id="GO:0019632">
    <property type="term" value="P:shikimate metabolic process"/>
    <property type="evidence" value="ECO:0007669"/>
    <property type="project" value="TreeGrafter"/>
</dbReference>
<gene>
    <name evidence="6" type="ORF">IFK94_10050</name>
</gene>